<gene>
    <name evidence="1" type="ORF">SAMN04488563_2670</name>
</gene>
<dbReference type="Proteomes" id="UP000182977">
    <property type="component" value="Chromosome I"/>
</dbReference>
<dbReference type="InterPro" id="IPR047681">
    <property type="entry name" value="PPA1309-like"/>
</dbReference>
<name>A0A1H2JGD8_9ACTN</name>
<protein>
    <submittedName>
        <fullName evidence="1">Uncharacterized protein</fullName>
    </submittedName>
</protein>
<accession>A0A1H2JGD8</accession>
<proteinExistence type="predicted"/>
<keyword evidence="2" id="KW-1185">Reference proteome</keyword>
<evidence type="ECO:0000313" key="2">
    <source>
        <dbReference type="Proteomes" id="UP000182977"/>
    </source>
</evidence>
<dbReference type="RefSeq" id="WP_046772166.1">
    <property type="nucleotide sequence ID" value="NZ_LBMC01000057.1"/>
</dbReference>
<reference evidence="2" key="1">
    <citation type="submission" date="2016-10" db="EMBL/GenBank/DDBJ databases">
        <authorList>
            <person name="Varghese N."/>
            <person name="Submissions S."/>
        </authorList>
    </citation>
    <scope>NUCLEOTIDE SEQUENCE [LARGE SCALE GENOMIC DNA]</scope>
    <source>
        <strain evidence="2">DSM 45079</strain>
    </source>
</reference>
<dbReference type="OrthoDB" id="3266223at2"/>
<evidence type="ECO:0000313" key="1">
    <source>
        <dbReference type="EMBL" id="SDU55470.1"/>
    </source>
</evidence>
<dbReference type="AlphaFoldDB" id="A0A1H2JGD8"/>
<organism evidence="1 2">
    <name type="scientific">Jiangella alkaliphila</name>
    <dbReference type="NCBI Taxonomy" id="419479"/>
    <lineage>
        <taxon>Bacteria</taxon>
        <taxon>Bacillati</taxon>
        <taxon>Actinomycetota</taxon>
        <taxon>Actinomycetes</taxon>
        <taxon>Jiangellales</taxon>
        <taxon>Jiangellaceae</taxon>
        <taxon>Jiangella</taxon>
    </lineage>
</organism>
<dbReference type="STRING" id="419479.SAMN04488563_2670"/>
<dbReference type="NCBIfam" id="NF040618">
    <property type="entry name" value="PPA1309_fam"/>
    <property type="match status" value="1"/>
</dbReference>
<sequence>MSTTDDQPSALVRAIAEIEQHVRDDGWDQPARLYALAPTADLLSREPALAADIGIEPGASPDSLTPIEQDVAGRPIEDLLLEITWPETVTGCALVLERIVLPPGAEEQMPDEDGAAARWAAQHPDRSDVRVVVGVLRDGRRASALRIRGHEADDELVLGAELSPELGNALAETFQ</sequence>
<dbReference type="EMBL" id="LT629791">
    <property type="protein sequence ID" value="SDU55470.1"/>
    <property type="molecule type" value="Genomic_DNA"/>
</dbReference>